<dbReference type="SUPFAM" id="SSF48264">
    <property type="entry name" value="Cytochrome P450"/>
    <property type="match status" value="1"/>
</dbReference>
<keyword evidence="9 14" id="KW-0560">Oxidoreductase</keyword>
<comment type="cofactor">
    <cofactor evidence="1 13">
        <name>heme</name>
        <dbReference type="ChEBI" id="CHEBI:30413"/>
    </cofactor>
</comment>
<keyword evidence="15" id="KW-0732">Signal</keyword>
<evidence type="ECO:0000256" key="2">
    <source>
        <dbReference type="ARBA" id="ARBA00004167"/>
    </source>
</evidence>
<evidence type="ECO:0008006" key="18">
    <source>
        <dbReference type="Google" id="ProtNLM"/>
    </source>
</evidence>
<evidence type="ECO:0000256" key="6">
    <source>
        <dbReference type="ARBA" id="ARBA00022723"/>
    </source>
</evidence>
<feature type="signal peptide" evidence="15">
    <location>
        <begin position="1"/>
        <end position="28"/>
    </location>
</feature>
<keyword evidence="7" id="KW-0611">Plant defense</keyword>
<dbReference type="InterPro" id="IPR036396">
    <property type="entry name" value="Cyt_P450_sf"/>
</dbReference>
<dbReference type="GO" id="GO:0046872">
    <property type="term" value="F:metal ion binding"/>
    <property type="evidence" value="ECO:0007669"/>
    <property type="project" value="UniProtKB-KW"/>
</dbReference>
<evidence type="ECO:0000256" key="14">
    <source>
        <dbReference type="RuleBase" id="RU000461"/>
    </source>
</evidence>
<comment type="similarity">
    <text evidence="3 14">Belongs to the cytochrome P450 family.</text>
</comment>
<evidence type="ECO:0000256" key="13">
    <source>
        <dbReference type="PIRSR" id="PIRSR602401-1"/>
    </source>
</evidence>
<evidence type="ECO:0000256" key="3">
    <source>
        <dbReference type="ARBA" id="ARBA00010617"/>
    </source>
</evidence>
<evidence type="ECO:0000256" key="12">
    <source>
        <dbReference type="ARBA" id="ARBA00023136"/>
    </source>
</evidence>
<dbReference type="FunFam" id="1.10.630.10:FF:000008">
    <property type="entry name" value="Cytochrome P450 71D8"/>
    <property type="match status" value="1"/>
</dbReference>
<keyword evidence="10 13" id="KW-0408">Iron</keyword>
<dbReference type="Proteomes" id="UP001497457">
    <property type="component" value="Chromosome 13rd"/>
</dbReference>
<dbReference type="GO" id="GO:0016020">
    <property type="term" value="C:membrane"/>
    <property type="evidence" value="ECO:0007669"/>
    <property type="project" value="UniProtKB-SubCell"/>
</dbReference>
<keyword evidence="6 13" id="KW-0479">Metal-binding</keyword>
<evidence type="ECO:0000313" key="16">
    <source>
        <dbReference type="EMBL" id="CAL4917802.1"/>
    </source>
</evidence>
<dbReference type="PROSITE" id="PS00086">
    <property type="entry name" value="CYTOCHROME_P450"/>
    <property type="match status" value="1"/>
</dbReference>
<protein>
    <recommendedName>
        <fullName evidence="18">Cytochrome P450</fullName>
    </recommendedName>
</protein>
<dbReference type="PRINTS" id="PR00463">
    <property type="entry name" value="EP450I"/>
</dbReference>
<proteinExistence type="inferred from homology"/>
<reference evidence="17" key="1">
    <citation type="submission" date="2024-06" db="EMBL/GenBank/DDBJ databases">
        <authorList>
            <person name="Ryan C."/>
        </authorList>
    </citation>
    <scope>NUCLEOTIDE SEQUENCE [LARGE SCALE GENOMIC DNA]</scope>
</reference>
<dbReference type="Pfam" id="PF00067">
    <property type="entry name" value="p450"/>
    <property type="match status" value="1"/>
</dbReference>
<dbReference type="InterPro" id="IPR017972">
    <property type="entry name" value="Cyt_P450_CS"/>
</dbReference>
<keyword evidence="17" id="KW-1185">Reference proteome</keyword>
<evidence type="ECO:0000256" key="10">
    <source>
        <dbReference type="ARBA" id="ARBA00023004"/>
    </source>
</evidence>
<dbReference type="GO" id="GO:0051502">
    <property type="term" value="P:diterpene phytoalexin biosynthetic process"/>
    <property type="evidence" value="ECO:0007669"/>
    <property type="project" value="UniProtKB-ARBA"/>
</dbReference>
<dbReference type="PRINTS" id="PR00385">
    <property type="entry name" value="P450"/>
</dbReference>
<comment type="subcellular location">
    <subcellularLocation>
        <location evidence="2">Membrane</location>
        <topology evidence="2">Single-pass membrane protein</topology>
    </subcellularLocation>
</comment>
<evidence type="ECO:0000256" key="15">
    <source>
        <dbReference type="SAM" id="SignalP"/>
    </source>
</evidence>
<dbReference type="PANTHER" id="PTHR47955">
    <property type="entry name" value="CYTOCHROME P450 FAMILY 71 PROTEIN"/>
    <property type="match status" value="1"/>
</dbReference>
<keyword evidence="5" id="KW-0812">Transmembrane</keyword>
<evidence type="ECO:0000256" key="9">
    <source>
        <dbReference type="ARBA" id="ARBA00023002"/>
    </source>
</evidence>
<gene>
    <name evidence="16" type="ORF">URODEC1_LOCUS18789</name>
</gene>
<dbReference type="PANTHER" id="PTHR47955:SF19">
    <property type="entry name" value="CYTOCHROME P450 71A9-LIKE ISOFORM X1"/>
    <property type="match status" value="1"/>
</dbReference>
<organism evidence="16 17">
    <name type="scientific">Urochloa decumbens</name>
    <dbReference type="NCBI Taxonomy" id="240449"/>
    <lineage>
        <taxon>Eukaryota</taxon>
        <taxon>Viridiplantae</taxon>
        <taxon>Streptophyta</taxon>
        <taxon>Embryophyta</taxon>
        <taxon>Tracheophyta</taxon>
        <taxon>Spermatophyta</taxon>
        <taxon>Magnoliopsida</taxon>
        <taxon>Liliopsida</taxon>
        <taxon>Poales</taxon>
        <taxon>Poaceae</taxon>
        <taxon>PACMAD clade</taxon>
        <taxon>Panicoideae</taxon>
        <taxon>Panicodae</taxon>
        <taxon>Paniceae</taxon>
        <taxon>Melinidinae</taxon>
        <taxon>Urochloa</taxon>
    </lineage>
</organism>
<dbReference type="InterPro" id="IPR001128">
    <property type="entry name" value="Cyt_P450"/>
</dbReference>
<feature type="chain" id="PRO_5044756966" description="Cytochrome P450" evidence="15">
    <location>
        <begin position="29"/>
        <end position="522"/>
    </location>
</feature>
<dbReference type="GO" id="GO:0006952">
    <property type="term" value="P:defense response"/>
    <property type="evidence" value="ECO:0007669"/>
    <property type="project" value="UniProtKB-KW"/>
</dbReference>
<dbReference type="AlphaFoldDB" id="A0ABC8X2L7"/>
<keyword evidence="4 13" id="KW-0349">Heme</keyword>
<sequence>MEATTLLPLLGLLLVLPLFLLLKLVAPAGKPPPRPRLPPGPWQLPLIGSLHHLLLSRHGNLAHRTLRDLSRRHGPLMLLRLGAVPTLVVSSAEAAREVLKTHDAAFASRHLTPTLAVFSVGGRDVLFSPYGDLWRHLRRLCTLELLSARRVRSFRRVREDEAARLLRSVADAAAAAGGGDVDVGEWMCRAVNDAVTRAAVGGRCARRDEFLRELQNAVALTGGFNVADMYPASRVARRLSGALRDAERCNRAVREIMAEIIIREQEKLSAAGDGGRDEDDGDNLLAVLLRLQREGDAECPLTTDIISTVVLEIFAAGSETSSTTLEWALSELTRNPRVMQKAQAEIREAFNGKHKLTEADTEKLRYLPLVLKETLRLHVPVPFLLPRECREPCTVLGYDIPIGTKVLVNAWAIARDERHWGEDAEEFVPERFERPEAVDFRGADFEFLPFGAGRRMCPGMALGLVNMELALAGLLYHFDWEEVPEAEKKLDDGGGVGEAFGITVKRKDRLVLRATQRVPCAY</sequence>
<evidence type="ECO:0000313" key="17">
    <source>
        <dbReference type="Proteomes" id="UP001497457"/>
    </source>
</evidence>
<name>A0ABC8X2L7_9POAL</name>
<evidence type="ECO:0000256" key="8">
    <source>
        <dbReference type="ARBA" id="ARBA00022989"/>
    </source>
</evidence>
<keyword evidence="8" id="KW-1133">Transmembrane helix</keyword>
<evidence type="ECO:0000256" key="1">
    <source>
        <dbReference type="ARBA" id="ARBA00001971"/>
    </source>
</evidence>
<dbReference type="EMBL" id="OZ075123">
    <property type="protein sequence ID" value="CAL4917802.1"/>
    <property type="molecule type" value="Genomic_DNA"/>
</dbReference>
<dbReference type="CDD" id="cd11072">
    <property type="entry name" value="CYP71-like"/>
    <property type="match status" value="1"/>
</dbReference>
<reference evidence="16 17" key="2">
    <citation type="submission" date="2024-10" db="EMBL/GenBank/DDBJ databases">
        <authorList>
            <person name="Ryan C."/>
        </authorList>
    </citation>
    <scope>NUCLEOTIDE SEQUENCE [LARGE SCALE GENOMIC DNA]</scope>
</reference>
<feature type="binding site" description="axial binding residue" evidence="13">
    <location>
        <position position="457"/>
    </location>
    <ligand>
        <name>heme</name>
        <dbReference type="ChEBI" id="CHEBI:30413"/>
    </ligand>
    <ligandPart>
        <name>Fe</name>
        <dbReference type="ChEBI" id="CHEBI:18248"/>
    </ligandPart>
</feature>
<keyword evidence="11 14" id="KW-0503">Monooxygenase</keyword>
<evidence type="ECO:0000256" key="4">
    <source>
        <dbReference type="ARBA" id="ARBA00022617"/>
    </source>
</evidence>
<keyword evidence="12" id="KW-0472">Membrane</keyword>
<dbReference type="GO" id="GO:0016709">
    <property type="term" value="F:oxidoreductase activity, acting on paired donors, with incorporation or reduction of molecular oxygen, NAD(P)H as one donor, and incorporation of one atom of oxygen"/>
    <property type="evidence" value="ECO:0007669"/>
    <property type="project" value="UniProtKB-ARBA"/>
</dbReference>
<dbReference type="InterPro" id="IPR002401">
    <property type="entry name" value="Cyt_P450_E_grp-I"/>
</dbReference>
<evidence type="ECO:0000256" key="5">
    <source>
        <dbReference type="ARBA" id="ARBA00022692"/>
    </source>
</evidence>
<accession>A0ABC8X2L7</accession>
<evidence type="ECO:0000256" key="7">
    <source>
        <dbReference type="ARBA" id="ARBA00022821"/>
    </source>
</evidence>
<dbReference type="GO" id="GO:0010333">
    <property type="term" value="F:terpene synthase activity"/>
    <property type="evidence" value="ECO:0007669"/>
    <property type="project" value="UniProtKB-ARBA"/>
</dbReference>
<dbReference type="Gene3D" id="1.10.630.10">
    <property type="entry name" value="Cytochrome P450"/>
    <property type="match status" value="1"/>
</dbReference>
<evidence type="ECO:0000256" key="11">
    <source>
        <dbReference type="ARBA" id="ARBA00023033"/>
    </source>
</evidence>